<sequence>MAKLFLILSAFLEAFALGLSLASPGSRGQLHHVRRFENTTTTNSTWGQGVHTTCQIGVGSCSRANGIIWPNTTSQTTVHIASTAIVTTTPTWRFGTGSTPGITSVGNITAKVTTTTVVEIQTVVSSVLFGTTMFLEYQAVEYQSVEHQAEFQVEYQIEYRIEYQSIDCFSGLNSLSQVN</sequence>
<dbReference type="Proteomes" id="UP000326340">
    <property type="component" value="Unassembled WGS sequence"/>
</dbReference>
<keyword evidence="1" id="KW-0732">Signal</keyword>
<evidence type="ECO:0000313" key="2">
    <source>
        <dbReference type="EMBL" id="TQN66288.1"/>
    </source>
</evidence>
<accession>A0A5Q4BHA7</accession>
<evidence type="ECO:0000313" key="3">
    <source>
        <dbReference type="Proteomes" id="UP000326340"/>
    </source>
</evidence>
<reference evidence="2 3" key="1">
    <citation type="journal article" date="2019" name="Sci. Rep.">
        <title>Colletotrichum shisoi sp. nov., an anthracnose pathogen of Perilla frutescens in Japan: molecular phylogenetic, morphological and genomic evidence.</title>
        <authorList>
            <person name="Gan P."/>
            <person name="Tsushima A."/>
            <person name="Hiroyama R."/>
            <person name="Narusaka M."/>
            <person name="Takano Y."/>
            <person name="Narusaka Y."/>
            <person name="Kawaradani M."/>
            <person name="Damm U."/>
            <person name="Shirasu K."/>
        </authorList>
    </citation>
    <scope>NUCLEOTIDE SEQUENCE [LARGE SCALE GENOMIC DNA]</scope>
    <source>
        <strain evidence="2 3">PG-2018a</strain>
    </source>
</reference>
<protein>
    <submittedName>
        <fullName evidence="2">Uncharacterized protein</fullName>
    </submittedName>
</protein>
<dbReference type="OrthoDB" id="10567348at2759"/>
<keyword evidence="3" id="KW-1185">Reference proteome</keyword>
<feature type="chain" id="PRO_5024884140" evidence="1">
    <location>
        <begin position="23"/>
        <end position="179"/>
    </location>
</feature>
<dbReference type="EMBL" id="PUHP01001260">
    <property type="protein sequence ID" value="TQN66288.1"/>
    <property type="molecule type" value="Genomic_DNA"/>
</dbReference>
<gene>
    <name evidence="2" type="ORF">CSHISOI_09140</name>
</gene>
<organism evidence="2 3">
    <name type="scientific">Colletotrichum shisoi</name>
    <dbReference type="NCBI Taxonomy" id="2078593"/>
    <lineage>
        <taxon>Eukaryota</taxon>
        <taxon>Fungi</taxon>
        <taxon>Dikarya</taxon>
        <taxon>Ascomycota</taxon>
        <taxon>Pezizomycotina</taxon>
        <taxon>Sordariomycetes</taxon>
        <taxon>Hypocreomycetidae</taxon>
        <taxon>Glomerellales</taxon>
        <taxon>Glomerellaceae</taxon>
        <taxon>Colletotrichum</taxon>
        <taxon>Colletotrichum destructivum species complex</taxon>
    </lineage>
</organism>
<evidence type="ECO:0000256" key="1">
    <source>
        <dbReference type="SAM" id="SignalP"/>
    </source>
</evidence>
<comment type="caution">
    <text evidence="2">The sequence shown here is derived from an EMBL/GenBank/DDBJ whole genome shotgun (WGS) entry which is preliminary data.</text>
</comment>
<dbReference type="AlphaFoldDB" id="A0A5Q4BHA7"/>
<feature type="signal peptide" evidence="1">
    <location>
        <begin position="1"/>
        <end position="22"/>
    </location>
</feature>
<name>A0A5Q4BHA7_9PEZI</name>
<proteinExistence type="predicted"/>